<evidence type="ECO:0000313" key="2">
    <source>
        <dbReference type="Proteomes" id="UP000324800"/>
    </source>
</evidence>
<protein>
    <recommendedName>
        <fullName evidence="3">Reverse transcriptase domain-containing protein</fullName>
    </recommendedName>
</protein>
<dbReference type="Proteomes" id="UP000324800">
    <property type="component" value="Unassembled WGS sequence"/>
</dbReference>
<reference evidence="1 2" key="1">
    <citation type="submission" date="2019-03" db="EMBL/GenBank/DDBJ databases">
        <title>Single cell metagenomics reveals metabolic interactions within the superorganism composed of flagellate Streblomastix strix and complex community of Bacteroidetes bacteria on its surface.</title>
        <authorList>
            <person name="Treitli S.C."/>
            <person name="Kolisko M."/>
            <person name="Husnik F."/>
            <person name="Keeling P."/>
            <person name="Hampl V."/>
        </authorList>
    </citation>
    <scope>NUCLEOTIDE SEQUENCE [LARGE SCALE GENOMIC DNA]</scope>
    <source>
        <strain evidence="1">ST1C</strain>
    </source>
</reference>
<dbReference type="Gene3D" id="3.10.10.10">
    <property type="entry name" value="HIV Type 1 Reverse Transcriptase, subunit A, domain 1"/>
    <property type="match status" value="1"/>
</dbReference>
<comment type="caution">
    <text evidence="1">The sequence shown here is derived from an EMBL/GenBank/DDBJ whole genome shotgun (WGS) entry which is preliminary data.</text>
</comment>
<dbReference type="SUPFAM" id="SSF56672">
    <property type="entry name" value="DNA/RNA polymerases"/>
    <property type="match status" value="1"/>
</dbReference>
<sequence length="144" mass="17172">MKFRGIEEEAREYKIILEEELKENIVIPIGKEQIKWYNPTFMIKKAIGKWRKILDAKTLNKQIANFHFKLHDSNEVKQTIKLGDYGTSQNLFSAFHHLIVQTESQSYLVFELHNNNYTYRIMPFRTKHSLIYISTIIEPIVQQK</sequence>
<dbReference type="AlphaFoldDB" id="A0A5J4WBI5"/>
<accession>A0A5J4WBI5</accession>
<name>A0A5J4WBI5_9EUKA</name>
<evidence type="ECO:0000313" key="1">
    <source>
        <dbReference type="EMBL" id="KAA6392170.1"/>
    </source>
</evidence>
<dbReference type="EMBL" id="SNRW01002635">
    <property type="protein sequence ID" value="KAA6392170.1"/>
    <property type="molecule type" value="Genomic_DNA"/>
</dbReference>
<proteinExistence type="predicted"/>
<evidence type="ECO:0008006" key="3">
    <source>
        <dbReference type="Google" id="ProtNLM"/>
    </source>
</evidence>
<gene>
    <name evidence="1" type="ORF">EZS28_012305</name>
</gene>
<organism evidence="1 2">
    <name type="scientific">Streblomastix strix</name>
    <dbReference type="NCBI Taxonomy" id="222440"/>
    <lineage>
        <taxon>Eukaryota</taxon>
        <taxon>Metamonada</taxon>
        <taxon>Preaxostyla</taxon>
        <taxon>Oxymonadida</taxon>
        <taxon>Streblomastigidae</taxon>
        <taxon>Streblomastix</taxon>
    </lineage>
</organism>
<dbReference type="InterPro" id="IPR043502">
    <property type="entry name" value="DNA/RNA_pol_sf"/>
</dbReference>